<dbReference type="EMBL" id="LAZR01001859">
    <property type="protein sequence ID" value="KKN37969.1"/>
    <property type="molecule type" value="Genomic_DNA"/>
</dbReference>
<dbReference type="Gene3D" id="3.40.50.300">
    <property type="entry name" value="P-loop containing nucleotide triphosphate hydrolases"/>
    <property type="match status" value="1"/>
</dbReference>
<name>A0A0F9Q642_9ZZZZ</name>
<protein>
    <recommendedName>
        <fullName evidence="2">Phage terminase large subunit N-terminal domain-containing protein</fullName>
    </recommendedName>
</protein>
<dbReference type="InterPro" id="IPR027417">
    <property type="entry name" value="P-loop_NTPase"/>
</dbReference>
<sequence>MVMTNKALHGLCADYQSNWNDFASEVLNVKLDDKQQEILEAVRTERRVSVRSGNARGKDYVAAIASLCFLYLNKPSKVINTAPTGRQVKSIMMSEIAKIHGRTKVPLGGEMFIEKIKIPGEPDWFLEGFKAVDKSIESWTGFHSPNLMVVVTEASGIETITYNAIESILTGNSRLLIVFNPNRRKGEAYESTKSPLYKKFKMNCLDAPNVLAKRIIYPGQVDWEWIDEKIRKPGWVTEILESEVDKSFYDFQWEGKWYRPGNLARVKILGEFPMDDPDTLIPMAWIEMANQRWLDNKTGVNGNPLKLGVDVAGMGRDMTIFVHRYRERVEKIDTYPNSEHMTTAGRIRNIVKGDDDYAFIDSIGEGAGVYSRNIELNKDNGKKCNVVSAKFSHSAKGKKDYTGQKTFINIRAYCYWAIRDALDPEHGFDLELPPDEELMQELNETRWDVRSNGDIFIEEKDKIKERLGRSPDKADGLALSFYPHSRPRARMIA</sequence>
<evidence type="ECO:0008006" key="2">
    <source>
        <dbReference type="Google" id="ProtNLM"/>
    </source>
</evidence>
<gene>
    <name evidence="1" type="ORF">LCGC14_0758110</name>
</gene>
<reference evidence="1" key="1">
    <citation type="journal article" date="2015" name="Nature">
        <title>Complex archaea that bridge the gap between prokaryotes and eukaryotes.</title>
        <authorList>
            <person name="Spang A."/>
            <person name="Saw J.H."/>
            <person name="Jorgensen S.L."/>
            <person name="Zaremba-Niedzwiedzka K."/>
            <person name="Martijn J."/>
            <person name="Lind A.E."/>
            <person name="van Eijk R."/>
            <person name="Schleper C."/>
            <person name="Guy L."/>
            <person name="Ettema T.J."/>
        </authorList>
    </citation>
    <scope>NUCLEOTIDE SEQUENCE</scope>
</reference>
<accession>A0A0F9Q642</accession>
<proteinExistence type="predicted"/>
<comment type="caution">
    <text evidence="1">The sequence shown here is derived from an EMBL/GenBank/DDBJ whole genome shotgun (WGS) entry which is preliminary data.</text>
</comment>
<dbReference type="Gene3D" id="3.30.420.240">
    <property type="match status" value="1"/>
</dbReference>
<organism evidence="1">
    <name type="scientific">marine sediment metagenome</name>
    <dbReference type="NCBI Taxonomy" id="412755"/>
    <lineage>
        <taxon>unclassified sequences</taxon>
        <taxon>metagenomes</taxon>
        <taxon>ecological metagenomes</taxon>
    </lineage>
</organism>
<dbReference type="AlphaFoldDB" id="A0A0F9Q642"/>
<evidence type="ECO:0000313" key="1">
    <source>
        <dbReference type="EMBL" id="KKN37969.1"/>
    </source>
</evidence>